<evidence type="ECO:0008006" key="5">
    <source>
        <dbReference type="Google" id="ProtNLM"/>
    </source>
</evidence>
<reference evidence="3 4" key="1">
    <citation type="journal article" date="2020" name="Genomics">
        <title>Complete, high-quality genomes from long-read metagenomic sequencing of two wolf lichen thalli reveals enigmatic genome architecture.</title>
        <authorList>
            <person name="McKenzie S.K."/>
            <person name="Walston R.F."/>
            <person name="Allen J.L."/>
        </authorList>
    </citation>
    <scope>NUCLEOTIDE SEQUENCE [LARGE SCALE GENOMIC DNA]</scope>
    <source>
        <strain evidence="3">WasteWater1</strain>
    </source>
</reference>
<name>A0A8H6FGM8_9LECA</name>
<evidence type="ECO:0000256" key="1">
    <source>
        <dbReference type="SAM" id="MobiDB-lite"/>
    </source>
</evidence>
<dbReference type="Proteomes" id="UP000593566">
    <property type="component" value="Unassembled WGS sequence"/>
</dbReference>
<dbReference type="SUPFAM" id="SSF89372">
    <property type="entry name" value="Fucose-specific lectin"/>
    <property type="match status" value="1"/>
</dbReference>
<keyword evidence="2" id="KW-1133">Transmembrane helix</keyword>
<evidence type="ECO:0000313" key="4">
    <source>
        <dbReference type="Proteomes" id="UP000593566"/>
    </source>
</evidence>
<feature type="compositionally biased region" description="Polar residues" evidence="1">
    <location>
        <begin position="166"/>
        <end position="192"/>
    </location>
</feature>
<evidence type="ECO:0000313" key="3">
    <source>
        <dbReference type="EMBL" id="KAF6227149.1"/>
    </source>
</evidence>
<dbReference type="AlphaFoldDB" id="A0A8H6FGM8"/>
<dbReference type="Gene3D" id="2.120.10.70">
    <property type="entry name" value="Fucose-specific lectin"/>
    <property type="match status" value="1"/>
</dbReference>
<sequence>MDRHYSTLELAKHDETARAPERDYDATAFELDTSALAPETVPDTTPQVLYNNSLPEAHGNEKPTEEHLHVTKLTRKWPWIVIALILAAVIAIGVSVGIWHHREYLLYKPPRVSSPPASNMTYTPQYILNDTSLAAVSLSNGDRHLFFQDNTGLIRRAVRVESNGQWTTTPNLNASADPSSEVISNPKRNTPLTAIGPTEAQPDSDMSLYYISENHTVCSNVMIEGSWGQDQYFGGYSTAVDTRSLSIILFSVANDSSNLNNEDSTTNIALLYYENPNGKVSALLYRPLTVIAENQNDGPYLLDQWIDITSQESKALPNEFRNAPGFNYSDALYTHSGYGNATFSHTLYEADPIAVYSTPFCSAPNTFGVSVAWFYSPFNLPLNAITPLAGDSFFAASYMVGLNGSGNFSLTEYTPPSKDYASIHQSDIAAFGIQSGIWINGTQPALIQTEYDESTTLPSNEFPFTRLASVTLTDGSATYLYHQMNGTTFAEEQWDDTLRAWLRPEYITVSDS</sequence>
<organism evidence="3 4">
    <name type="scientific">Letharia lupina</name>
    <dbReference type="NCBI Taxonomy" id="560253"/>
    <lineage>
        <taxon>Eukaryota</taxon>
        <taxon>Fungi</taxon>
        <taxon>Dikarya</taxon>
        <taxon>Ascomycota</taxon>
        <taxon>Pezizomycotina</taxon>
        <taxon>Lecanoromycetes</taxon>
        <taxon>OSLEUM clade</taxon>
        <taxon>Lecanoromycetidae</taxon>
        <taxon>Lecanorales</taxon>
        <taxon>Lecanorineae</taxon>
        <taxon>Parmeliaceae</taxon>
        <taxon>Letharia</taxon>
    </lineage>
</organism>
<keyword evidence="4" id="KW-1185">Reference proteome</keyword>
<keyword evidence="2" id="KW-0812">Transmembrane</keyword>
<protein>
    <recommendedName>
        <fullName evidence="5">Fucose-specific lectin</fullName>
    </recommendedName>
</protein>
<keyword evidence="2" id="KW-0472">Membrane</keyword>
<dbReference type="GeneID" id="59336986"/>
<feature type="transmembrane region" description="Helical" evidence="2">
    <location>
        <begin position="77"/>
        <end position="99"/>
    </location>
</feature>
<feature type="region of interest" description="Disordered" evidence="1">
    <location>
        <begin position="166"/>
        <end position="198"/>
    </location>
</feature>
<dbReference type="RefSeq" id="XP_037155457.1">
    <property type="nucleotide sequence ID" value="XM_037299456.1"/>
</dbReference>
<comment type="caution">
    <text evidence="3">The sequence shown here is derived from an EMBL/GenBank/DDBJ whole genome shotgun (WGS) entry which is preliminary data.</text>
</comment>
<gene>
    <name evidence="3" type="ORF">HO133_008591</name>
</gene>
<evidence type="ECO:0000256" key="2">
    <source>
        <dbReference type="SAM" id="Phobius"/>
    </source>
</evidence>
<proteinExistence type="predicted"/>
<accession>A0A8H6FGM8</accession>
<dbReference type="EMBL" id="JACCJB010000005">
    <property type="protein sequence ID" value="KAF6227149.1"/>
    <property type="molecule type" value="Genomic_DNA"/>
</dbReference>